<dbReference type="Gene3D" id="3.10.50.40">
    <property type="match status" value="2"/>
</dbReference>
<evidence type="ECO:0000256" key="8">
    <source>
        <dbReference type="ARBA" id="ARBA00038408"/>
    </source>
</evidence>
<proteinExistence type="inferred from homology"/>
<keyword evidence="14" id="KW-1185">Reference proteome</keyword>
<dbReference type="Proteomes" id="UP000624701">
    <property type="component" value="Unassembled WGS sequence"/>
</dbReference>
<dbReference type="PANTHER" id="PTHR47529:SF1">
    <property type="entry name" value="PERIPLASMIC CHAPERONE PPID"/>
    <property type="match status" value="1"/>
</dbReference>
<dbReference type="PROSITE" id="PS50198">
    <property type="entry name" value="PPIC_PPIASE_2"/>
    <property type="match status" value="1"/>
</dbReference>
<dbReference type="InterPro" id="IPR000297">
    <property type="entry name" value="PPIase_PpiC"/>
</dbReference>
<evidence type="ECO:0000256" key="10">
    <source>
        <dbReference type="ARBA" id="ARBA00042775"/>
    </source>
</evidence>
<evidence type="ECO:0000256" key="7">
    <source>
        <dbReference type="ARBA" id="ARBA00023186"/>
    </source>
</evidence>
<sequence>MAVLNKIRQRSLVLILVIAMALFAFVIGDVFKNSDSFGTSQDIIATINGEDIKREPFMFAVQNRQQRSGPNATETQIKNQVYNEELRRIVMSSEYEKLGLSVEKDKMRELLETSFGAYPEFQNQDSIFDVNKLNAFIANLKDIQPQGAPLSTFTINYAQWTNNEQSLANGALAQQYYNLVKAGVNATVAEAEDEYLADAQTVDVRYVQVPYTSIADSLVEVSKSEIKAYMEKNRDLYEVDETREILFVEFREDASKEDEDALKAELLGLKADKFEFNTATKATDTILGFDNTTNIEAFVNSNSDIKFSDDYLRSSQLGAAKDSLANTAIGAYYGPYKDGNFYKYSKVLDRASKADSVKVRHILIPYVGATRAAADVTKTPEEAKATADSIFNVLKGNRSKFKDLLELSSDKVSNEKEGVIEFTYNQGFAPEFKAFSFDNKKGDMDVVETSFGYHIIEVLDQSGFSNTTKLATVAREIEASEKTIDDVFNGKQKFEIAAESGDFRELAEERGLTARPVTFKELDENIPGLGSQRQIVRWAYNQDTKVGDYKSFTVSGVGYVVVQLVDVNDEGLMSVENATTPVLAAVRKEKKAEMIRNKISATTLADIANNQGQSVKTATGLTMKNTTLSGAGVEPKVIGTAFGLQQGVVSKPVDGEKGVYVVEVTKINEATKLDNYAAILARLSNARKNTVQTQVYSALEKAADVEDNRAKTVY</sequence>
<keyword evidence="11" id="KW-0697">Rotamase</keyword>
<feature type="domain" description="PpiC" evidence="12">
    <location>
        <begin position="354"/>
        <end position="460"/>
    </location>
</feature>
<comment type="subcellular location">
    <subcellularLocation>
        <location evidence="1">Cell inner membrane</location>
        <topology evidence="1">Single-pass type II membrane protein</topology>
        <orientation evidence="1">Periplasmic side</orientation>
    </subcellularLocation>
</comment>
<name>A0ABQ2BW74_9FLAO</name>
<evidence type="ECO:0000256" key="1">
    <source>
        <dbReference type="ARBA" id="ARBA00004382"/>
    </source>
</evidence>
<dbReference type="Pfam" id="PF13145">
    <property type="entry name" value="Rotamase_2"/>
    <property type="match status" value="1"/>
</dbReference>
<dbReference type="EMBL" id="BMDQ01000001">
    <property type="protein sequence ID" value="GGI56684.1"/>
    <property type="molecule type" value="Genomic_DNA"/>
</dbReference>
<evidence type="ECO:0000256" key="4">
    <source>
        <dbReference type="ARBA" id="ARBA00022692"/>
    </source>
</evidence>
<keyword evidence="6" id="KW-0472">Membrane</keyword>
<evidence type="ECO:0000256" key="6">
    <source>
        <dbReference type="ARBA" id="ARBA00023136"/>
    </source>
</evidence>
<protein>
    <recommendedName>
        <fullName evidence="9">Periplasmic chaperone PpiD</fullName>
    </recommendedName>
    <alternativeName>
        <fullName evidence="10">Periplasmic folding chaperone</fullName>
    </alternativeName>
</protein>
<dbReference type="InterPro" id="IPR046357">
    <property type="entry name" value="PPIase_dom_sf"/>
</dbReference>
<keyword evidence="7" id="KW-0143">Chaperone</keyword>
<comment type="similarity">
    <text evidence="8">Belongs to the PpiD chaperone family.</text>
</comment>
<dbReference type="Pfam" id="PF13623">
    <property type="entry name" value="SurA_N_2"/>
    <property type="match status" value="1"/>
</dbReference>
<dbReference type="SUPFAM" id="SSF109998">
    <property type="entry name" value="Triger factor/SurA peptide-binding domain-like"/>
    <property type="match status" value="1"/>
</dbReference>
<keyword evidence="3" id="KW-0997">Cell inner membrane</keyword>
<organism evidence="13 14">
    <name type="scientific">Winogradskyella haliclonae</name>
    <dbReference type="NCBI Taxonomy" id="2048558"/>
    <lineage>
        <taxon>Bacteria</taxon>
        <taxon>Pseudomonadati</taxon>
        <taxon>Bacteroidota</taxon>
        <taxon>Flavobacteriia</taxon>
        <taxon>Flavobacteriales</taxon>
        <taxon>Flavobacteriaceae</taxon>
        <taxon>Winogradskyella</taxon>
    </lineage>
</organism>
<reference evidence="14" key="1">
    <citation type="journal article" date="2019" name="Int. J. Syst. Evol. Microbiol.">
        <title>The Global Catalogue of Microorganisms (GCM) 10K type strain sequencing project: providing services to taxonomists for standard genome sequencing and annotation.</title>
        <authorList>
            <consortium name="The Broad Institute Genomics Platform"/>
            <consortium name="The Broad Institute Genome Sequencing Center for Infectious Disease"/>
            <person name="Wu L."/>
            <person name="Ma J."/>
        </authorList>
    </citation>
    <scope>NUCLEOTIDE SEQUENCE [LARGE SCALE GENOMIC DNA]</scope>
    <source>
        <strain evidence="14">CCM 8681</strain>
    </source>
</reference>
<evidence type="ECO:0000256" key="2">
    <source>
        <dbReference type="ARBA" id="ARBA00022475"/>
    </source>
</evidence>
<keyword evidence="5" id="KW-1133">Transmembrane helix</keyword>
<keyword evidence="2" id="KW-1003">Cell membrane</keyword>
<dbReference type="RefSeq" id="WP_188373584.1">
    <property type="nucleotide sequence ID" value="NZ_BMDQ01000001.1"/>
</dbReference>
<dbReference type="Pfam" id="PF13616">
    <property type="entry name" value="Rotamase_3"/>
    <property type="match status" value="1"/>
</dbReference>
<keyword evidence="11 13" id="KW-0413">Isomerase</keyword>
<keyword evidence="4" id="KW-0812">Transmembrane</keyword>
<evidence type="ECO:0000256" key="11">
    <source>
        <dbReference type="PROSITE-ProRule" id="PRU00278"/>
    </source>
</evidence>
<dbReference type="GO" id="GO:0016853">
    <property type="term" value="F:isomerase activity"/>
    <property type="evidence" value="ECO:0007669"/>
    <property type="project" value="UniProtKB-KW"/>
</dbReference>
<evidence type="ECO:0000256" key="9">
    <source>
        <dbReference type="ARBA" id="ARBA00040743"/>
    </source>
</evidence>
<dbReference type="InterPro" id="IPR027304">
    <property type="entry name" value="Trigger_fact/SurA_dom_sf"/>
</dbReference>
<evidence type="ECO:0000313" key="13">
    <source>
        <dbReference type="EMBL" id="GGI56684.1"/>
    </source>
</evidence>
<dbReference type="InterPro" id="IPR052029">
    <property type="entry name" value="PpiD_chaperone"/>
</dbReference>
<accession>A0ABQ2BW74</accession>
<evidence type="ECO:0000313" key="14">
    <source>
        <dbReference type="Proteomes" id="UP000624701"/>
    </source>
</evidence>
<evidence type="ECO:0000256" key="5">
    <source>
        <dbReference type="ARBA" id="ARBA00022989"/>
    </source>
</evidence>
<evidence type="ECO:0000259" key="12">
    <source>
        <dbReference type="PROSITE" id="PS50198"/>
    </source>
</evidence>
<evidence type="ECO:0000256" key="3">
    <source>
        <dbReference type="ARBA" id="ARBA00022519"/>
    </source>
</evidence>
<dbReference type="PANTHER" id="PTHR47529">
    <property type="entry name" value="PEPTIDYL-PROLYL CIS-TRANS ISOMERASE D"/>
    <property type="match status" value="1"/>
</dbReference>
<gene>
    <name evidence="13" type="ORF">GCM10011444_09930</name>
</gene>
<dbReference type="SUPFAM" id="SSF54534">
    <property type="entry name" value="FKBP-like"/>
    <property type="match status" value="1"/>
</dbReference>
<comment type="caution">
    <text evidence="13">The sequence shown here is derived from an EMBL/GenBank/DDBJ whole genome shotgun (WGS) entry which is preliminary data.</text>
</comment>